<feature type="domain" description="Methyltransferase FkbM" evidence="1">
    <location>
        <begin position="8"/>
        <end position="130"/>
    </location>
</feature>
<keyword evidence="2" id="KW-0489">Methyltransferase</keyword>
<gene>
    <name evidence="2" type="ORF">LOC68_08300</name>
</gene>
<name>A0A9X1SFJ9_9BACT</name>
<organism evidence="2 3">
    <name type="scientific">Blastopirellula sediminis</name>
    <dbReference type="NCBI Taxonomy" id="2894196"/>
    <lineage>
        <taxon>Bacteria</taxon>
        <taxon>Pseudomonadati</taxon>
        <taxon>Planctomycetota</taxon>
        <taxon>Planctomycetia</taxon>
        <taxon>Pirellulales</taxon>
        <taxon>Pirellulaceae</taxon>
        <taxon>Blastopirellula</taxon>
    </lineage>
</organism>
<evidence type="ECO:0000313" key="2">
    <source>
        <dbReference type="EMBL" id="MCC9628393.1"/>
    </source>
</evidence>
<evidence type="ECO:0000259" key="1">
    <source>
        <dbReference type="Pfam" id="PF05050"/>
    </source>
</evidence>
<comment type="caution">
    <text evidence="2">The sequence shown here is derived from an EMBL/GenBank/DDBJ whole genome shotgun (WGS) entry which is preliminary data.</text>
</comment>
<dbReference type="GO" id="GO:0008168">
    <property type="term" value="F:methyltransferase activity"/>
    <property type="evidence" value="ECO:0007669"/>
    <property type="project" value="UniProtKB-KW"/>
</dbReference>
<dbReference type="Gene3D" id="3.40.50.150">
    <property type="entry name" value="Vaccinia Virus protein VP39"/>
    <property type="match status" value="1"/>
</dbReference>
<dbReference type="GO" id="GO:0032259">
    <property type="term" value="P:methylation"/>
    <property type="evidence" value="ECO:0007669"/>
    <property type="project" value="UniProtKB-KW"/>
</dbReference>
<dbReference type="SUPFAM" id="SSF53335">
    <property type="entry name" value="S-adenosyl-L-methionine-dependent methyltransferases"/>
    <property type="match status" value="1"/>
</dbReference>
<keyword evidence="2" id="KW-0808">Transferase</keyword>
<keyword evidence="3" id="KW-1185">Reference proteome</keyword>
<dbReference type="Pfam" id="PF05050">
    <property type="entry name" value="Methyltransf_21"/>
    <property type="match status" value="1"/>
</dbReference>
<accession>A0A9X1SFJ9</accession>
<dbReference type="Proteomes" id="UP001139103">
    <property type="component" value="Unassembled WGS sequence"/>
</dbReference>
<dbReference type="InterPro" id="IPR006342">
    <property type="entry name" value="FkbM_mtfrase"/>
</dbReference>
<proteinExistence type="predicted"/>
<dbReference type="RefSeq" id="WP_230217621.1">
    <property type="nucleotide sequence ID" value="NZ_JAJKFT010000004.1"/>
</dbReference>
<evidence type="ECO:0000313" key="3">
    <source>
        <dbReference type="Proteomes" id="UP001139103"/>
    </source>
</evidence>
<dbReference type="InterPro" id="IPR029063">
    <property type="entry name" value="SAM-dependent_MTases_sf"/>
</dbReference>
<protein>
    <submittedName>
        <fullName evidence="2">FkbM family methyltransferase</fullName>
    </submittedName>
</protein>
<sequence length="299" mass="33120">MTTKVIYDLGANTGDDIPYYLLKSDLVVAVEANPVLCKFIGQKYKSEIEQGRLVVENCVINAEGESGEVDFYIHRSNHVLSQLPPPAASEMEQFERVTLPSQTITEVVERYGTPHYVKIDIEHYDAQILRALFCAGIFPPYVSSESHSVEIFALLVAQGGYNAFKLVDGGTVSDVYANRVITCQQGRPTPISFPQHSAGPFGNDVDGDWLSGRDFMKVLALEGLGWKDIHATNQDAPSSSTSLLQYLLRYLDRKSKAKTRKLISRVKSACSWRRSARPTSATPVRDMTRITPKASQVSA</sequence>
<reference evidence="2" key="1">
    <citation type="submission" date="2021-11" db="EMBL/GenBank/DDBJ databases">
        <title>Genome sequence.</title>
        <authorList>
            <person name="Sun Q."/>
        </authorList>
    </citation>
    <scope>NUCLEOTIDE SEQUENCE</scope>
    <source>
        <strain evidence="2">JC732</strain>
    </source>
</reference>
<dbReference type="NCBIfam" id="TIGR01444">
    <property type="entry name" value="fkbM_fam"/>
    <property type="match status" value="1"/>
</dbReference>
<dbReference type="EMBL" id="JAJKFT010000004">
    <property type="protein sequence ID" value="MCC9628393.1"/>
    <property type="molecule type" value="Genomic_DNA"/>
</dbReference>
<dbReference type="AlphaFoldDB" id="A0A9X1SFJ9"/>